<dbReference type="InterPro" id="IPR027417">
    <property type="entry name" value="P-loop_NTPase"/>
</dbReference>
<reference evidence="3 4" key="1">
    <citation type="submission" date="2014-04" db="EMBL/GenBank/DDBJ databases">
        <authorList>
            <person name="Bishop-Lilly K.A."/>
            <person name="Broomall S.M."/>
            <person name="Chain P.S."/>
            <person name="Chertkov O."/>
            <person name="Coyne S.R."/>
            <person name="Daligault H.E."/>
            <person name="Davenport K.W."/>
            <person name="Erkkila T."/>
            <person name="Frey K.G."/>
            <person name="Gibbons H.S."/>
            <person name="Gu W."/>
            <person name="Jaissle J."/>
            <person name="Johnson S.L."/>
            <person name="Koroleva G.I."/>
            <person name="Ladner J.T."/>
            <person name="Lo C.-C."/>
            <person name="Minogue T.D."/>
            <person name="Munk C."/>
            <person name="Palacios G.F."/>
            <person name="Redden C.L."/>
            <person name="Rosenzweig C.N."/>
            <person name="Scholz M.B."/>
            <person name="Teshima H."/>
            <person name="Xu Y."/>
        </authorList>
    </citation>
    <scope>NUCLEOTIDE SEQUENCE [LARGE SCALE GENOMIC DNA]</scope>
    <source>
        <strain evidence="3">Gladioli</strain>
        <strain evidence="4">gladioli</strain>
    </source>
</reference>
<organism evidence="3 4">
    <name type="scientific">Burkholderia gladioli</name>
    <name type="common">Pseudomonas marginata</name>
    <name type="synonym">Phytomonas marginata</name>
    <dbReference type="NCBI Taxonomy" id="28095"/>
    <lineage>
        <taxon>Bacteria</taxon>
        <taxon>Pseudomonadati</taxon>
        <taxon>Pseudomonadota</taxon>
        <taxon>Betaproteobacteria</taxon>
        <taxon>Burkholderiales</taxon>
        <taxon>Burkholderiaceae</taxon>
        <taxon>Burkholderia</taxon>
    </lineage>
</organism>
<dbReference type="EMBL" id="JPGG01000012">
    <property type="protein sequence ID" value="KGC20338.1"/>
    <property type="molecule type" value="Genomic_DNA"/>
</dbReference>
<dbReference type="RefSeq" id="WP_120513448.1">
    <property type="nucleotide sequence ID" value="NZ_CADEQK010000064.1"/>
</dbReference>
<proteinExistence type="predicted"/>
<gene>
    <name evidence="2" type="ORF">DM48_6796</name>
    <name evidence="3" type="ORF">DM48_7931</name>
</gene>
<accession>A0AAW3FC81</accession>
<sequence length="346" mass="37964">MVTSAGIPDPLVAAHVSRDHPVVTRDYSLFTIAIHDMVERIGCWLDDQIDGATIFGPSRFGKSSAVDHWLQRLLSERHGGFVPLVIWSHTDSGSSQAVGSFYAHLLDASGHRLAQARRSPLERQTMLVERWIELAAQGGGRFLVLVIDEAQGMSQREWLWLVELHSLLEKQRIRLCVFSIASLQFFDEPFGLALAGSAHVAARFMLAAEPFHGVRTTDELAYVMRGYDDGSEWPPGSGRSFTAGLAPRPWVGGFRMEHQAAALMQAMLDTLPPRYAGPIDFPMKTVAQACRHVLLRIAGGADVDAVTTAPAWCSIVRDSGHRELMALISATAMLRGAHAREEGPHA</sequence>
<dbReference type="EMBL" id="JPGG01000018">
    <property type="protein sequence ID" value="KGC10047.1"/>
    <property type="molecule type" value="Genomic_DNA"/>
</dbReference>
<dbReference type="KEGG" id="bgo:BM43_7539"/>
<dbReference type="Gene3D" id="3.40.50.300">
    <property type="entry name" value="P-loop containing nucleotide triphosphate hydrolases"/>
    <property type="match status" value="1"/>
</dbReference>
<feature type="domain" description="ORC1/DEAH AAA+ ATPase" evidence="1">
    <location>
        <begin position="53"/>
        <end position="176"/>
    </location>
</feature>
<evidence type="ECO:0000313" key="4">
    <source>
        <dbReference type="Proteomes" id="UP000029590"/>
    </source>
</evidence>
<dbReference type="InterPro" id="IPR049945">
    <property type="entry name" value="AAA_22"/>
</dbReference>
<protein>
    <submittedName>
        <fullName evidence="3">AAA domain protein</fullName>
    </submittedName>
</protein>
<evidence type="ECO:0000259" key="1">
    <source>
        <dbReference type="Pfam" id="PF13401"/>
    </source>
</evidence>
<evidence type="ECO:0000313" key="3">
    <source>
        <dbReference type="EMBL" id="KGC20338.1"/>
    </source>
</evidence>
<dbReference type="SUPFAM" id="SSF52540">
    <property type="entry name" value="P-loop containing nucleoside triphosphate hydrolases"/>
    <property type="match status" value="1"/>
</dbReference>
<dbReference type="AlphaFoldDB" id="A0AAW3FC81"/>
<evidence type="ECO:0000313" key="2">
    <source>
        <dbReference type="EMBL" id="KGC10047.1"/>
    </source>
</evidence>
<dbReference type="Pfam" id="PF13401">
    <property type="entry name" value="AAA_22"/>
    <property type="match status" value="1"/>
</dbReference>
<comment type="caution">
    <text evidence="3">The sequence shown here is derived from an EMBL/GenBank/DDBJ whole genome shotgun (WGS) entry which is preliminary data.</text>
</comment>
<name>A0AAW3FC81_BURGA</name>
<dbReference type="GO" id="GO:0016887">
    <property type="term" value="F:ATP hydrolysis activity"/>
    <property type="evidence" value="ECO:0007669"/>
    <property type="project" value="InterPro"/>
</dbReference>
<dbReference type="Proteomes" id="UP000029590">
    <property type="component" value="Unassembled WGS sequence"/>
</dbReference>